<evidence type="ECO:0000313" key="2">
    <source>
        <dbReference type="EMBL" id="MCX2939548.1"/>
    </source>
</evidence>
<feature type="compositionally biased region" description="Low complexity" evidence="1">
    <location>
        <begin position="154"/>
        <end position="168"/>
    </location>
</feature>
<organism evidence="2 3">
    <name type="scientific">Mycobacterium pinniadriaticum</name>
    <dbReference type="NCBI Taxonomy" id="2994102"/>
    <lineage>
        <taxon>Bacteria</taxon>
        <taxon>Bacillati</taxon>
        <taxon>Actinomycetota</taxon>
        <taxon>Actinomycetes</taxon>
        <taxon>Mycobacteriales</taxon>
        <taxon>Mycobacteriaceae</taxon>
        <taxon>Mycobacterium</taxon>
    </lineage>
</organism>
<comment type="caution">
    <text evidence="2">The sequence shown here is derived from an EMBL/GenBank/DDBJ whole genome shotgun (WGS) entry which is preliminary data.</text>
</comment>
<name>A0ABT3SJB9_9MYCO</name>
<dbReference type="Proteomes" id="UP001300745">
    <property type="component" value="Unassembled WGS sequence"/>
</dbReference>
<evidence type="ECO:0000256" key="1">
    <source>
        <dbReference type="SAM" id="MobiDB-lite"/>
    </source>
</evidence>
<gene>
    <name evidence="2" type="ORF">ORI27_22900</name>
</gene>
<dbReference type="EMBL" id="JAPJDO010000025">
    <property type="protein sequence ID" value="MCX2939548.1"/>
    <property type="molecule type" value="Genomic_DNA"/>
</dbReference>
<reference evidence="2 3" key="1">
    <citation type="submission" date="2022-11" db="EMBL/GenBank/DDBJ databases">
        <title>Mycobacterium sp. nov.</title>
        <authorList>
            <person name="Papic B."/>
            <person name="Spicic S."/>
            <person name="Duvnjak S."/>
        </authorList>
    </citation>
    <scope>NUCLEOTIDE SEQUENCE [LARGE SCALE GENOMIC DNA]</scope>
    <source>
        <strain evidence="2 3">CVI_P4</strain>
    </source>
</reference>
<keyword evidence="3" id="KW-1185">Reference proteome</keyword>
<accession>A0ABT3SJB9</accession>
<feature type="region of interest" description="Disordered" evidence="1">
    <location>
        <begin position="59"/>
        <end position="168"/>
    </location>
</feature>
<dbReference type="RefSeq" id="WP_265999373.1">
    <property type="nucleotide sequence ID" value="NZ_JAPJDN010000025.1"/>
</dbReference>
<sequence length="168" mass="17044">MVAAATRSTAVTAGTDADDPLFVVAAEGVDLRADPATAGPERPLTALVLAPVAALASAFRGPERSPADTAPPELRTVAAGPAALATPEGPTSERGTPELETWLRPAEFLPSTEPLPDDFVADGEPCSDDPTDEDDESESSAAATAPLDNPTPTPSATAIAPTRPTYCP</sequence>
<protein>
    <submittedName>
        <fullName evidence="2">Uncharacterized protein</fullName>
    </submittedName>
</protein>
<evidence type="ECO:0000313" key="3">
    <source>
        <dbReference type="Proteomes" id="UP001300745"/>
    </source>
</evidence>
<proteinExistence type="predicted"/>
<feature type="compositionally biased region" description="Acidic residues" evidence="1">
    <location>
        <begin position="115"/>
        <end position="138"/>
    </location>
</feature>